<protein>
    <submittedName>
        <fullName evidence="4">Triose-phosphate isomerase</fullName>
    </submittedName>
</protein>
<dbReference type="EMBL" id="PCRE01000051">
    <property type="protein sequence ID" value="PIP14716.1"/>
    <property type="molecule type" value="Genomic_DNA"/>
</dbReference>
<evidence type="ECO:0000259" key="3">
    <source>
        <dbReference type="Pfam" id="PF05690"/>
    </source>
</evidence>
<organism evidence="4 5">
    <name type="scientific">Candidatus Roizmanbacteria bacterium CG23_combo_of_CG06-09_8_20_14_all_35_49</name>
    <dbReference type="NCBI Taxonomy" id="1974863"/>
    <lineage>
        <taxon>Bacteria</taxon>
        <taxon>Candidatus Roizmaniibacteriota</taxon>
    </lineage>
</organism>
<dbReference type="SUPFAM" id="SSF51351">
    <property type="entry name" value="Triosephosphate isomerase (TIM)"/>
    <property type="match status" value="1"/>
</dbReference>
<keyword evidence="1 4" id="KW-0413">Isomerase</keyword>
<dbReference type="InterPro" id="IPR033983">
    <property type="entry name" value="Thiazole_synthase_ThiG"/>
</dbReference>
<evidence type="ECO:0000313" key="5">
    <source>
        <dbReference type="Proteomes" id="UP000231025"/>
    </source>
</evidence>
<dbReference type="InterPro" id="IPR000652">
    <property type="entry name" value="Triosephosphate_isomerase"/>
</dbReference>
<dbReference type="Proteomes" id="UP000231025">
    <property type="component" value="Unassembled WGS sequence"/>
</dbReference>
<dbReference type="GO" id="GO:0004807">
    <property type="term" value="F:triose-phosphate isomerase activity"/>
    <property type="evidence" value="ECO:0007669"/>
    <property type="project" value="InterPro"/>
</dbReference>
<sequence>MIFLSLKTYKESTGEAAVRLLSCVKKVAKETGVKIIPAVQPTDIYRVKKELGIEVWAQHMDPIDPGKNMGWLSPYAIKEAGATGVVINHSEHKVPDEQVKKILDKAKEYGLRNVVIGFNPEMIIKYDSWDPDYVSYEREDMIDGGVSMLTQEAENIKKLVKVLKHPLIIGAGISTGEDTKQAVALGAKGVILASGFVLAKDPEAKLRELTMGFK</sequence>
<feature type="domain" description="Thiazole synthase ThiG" evidence="3">
    <location>
        <begin position="151"/>
        <end position="204"/>
    </location>
</feature>
<dbReference type="AlphaFoldDB" id="A0A2G9Y6A4"/>
<dbReference type="PROSITE" id="PS51440">
    <property type="entry name" value="TIM_2"/>
    <property type="match status" value="1"/>
</dbReference>
<evidence type="ECO:0000256" key="1">
    <source>
        <dbReference type="ARBA" id="ARBA00023235"/>
    </source>
</evidence>
<proteinExistence type="predicted"/>
<keyword evidence="2" id="KW-0704">Schiff base</keyword>
<evidence type="ECO:0000256" key="2">
    <source>
        <dbReference type="ARBA" id="ARBA00023270"/>
    </source>
</evidence>
<accession>A0A2G9Y6A4</accession>
<reference evidence="4 5" key="1">
    <citation type="submission" date="2017-09" db="EMBL/GenBank/DDBJ databases">
        <title>Depth-based differentiation of microbial function through sediment-hosted aquifers and enrichment of novel symbionts in the deep terrestrial subsurface.</title>
        <authorList>
            <person name="Probst A.J."/>
            <person name="Ladd B."/>
            <person name="Jarett J.K."/>
            <person name="Geller-Mcgrath D.E."/>
            <person name="Sieber C.M."/>
            <person name="Emerson J.B."/>
            <person name="Anantharaman K."/>
            <person name="Thomas B.C."/>
            <person name="Malmstrom R."/>
            <person name="Stieglmeier M."/>
            <person name="Klingl A."/>
            <person name="Woyke T."/>
            <person name="Ryan C.M."/>
            <person name="Banfield J.F."/>
        </authorList>
    </citation>
    <scope>NUCLEOTIDE SEQUENCE [LARGE SCALE GENOMIC DNA]</scope>
    <source>
        <strain evidence="4">CG23_combo_of_CG06-09_8_20_14_all_35_49</strain>
    </source>
</reference>
<dbReference type="NCBIfam" id="NF003302">
    <property type="entry name" value="PRK04302.1"/>
    <property type="match status" value="1"/>
</dbReference>
<name>A0A2G9Y6A4_9BACT</name>
<gene>
    <name evidence="4" type="ORF">COX47_03775</name>
</gene>
<comment type="caution">
    <text evidence="4">The sequence shown here is derived from an EMBL/GenBank/DDBJ whole genome shotgun (WGS) entry which is preliminary data.</text>
</comment>
<dbReference type="InterPro" id="IPR013785">
    <property type="entry name" value="Aldolase_TIM"/>
</dbReference>
<dbReference type="Pfam" id="PF05690">
    <property type="entry name" value="ThiG"/>
    <property type="match status" value="1"/>
</dbReference>
<evidence type="ECO:0000313" key="4">
    <source>
        <dbReference type="EMBL" id="PIP14716.1"/>
    </source>
</evidence>
<dbReference type="Gene3D" id="3.20.20.70">
    <property type="entry name" value="Aldolase class I"/>
    <property type="match status" value="1"/>
</dbReference>
<dbReference type="Pfam" id="PF00121">
    <property type="entry name" value="TIM"/>
    <property type="match status" value="1"/>
</dbReference>
<dbReference type="InterPro" id="IPR035990">
    <property type="entry name" value="TIM_sf"/>
</dbReference>